<keyword evidence="2 5" id="KW-0768">Sushi</keyword>
<gene>
    <name evidence="8" type="ORF">SK128_025923</name>
</gene>
<evidence type="ECO:0000259" key="7">
    <source>
        <dbReference type="PROSITE" id="PS50923"/>
    </source>
</evidence>
<feature type="compositionally biased region" description="Basic residues" evidence="6">
    <location>
        <begin position="427"/>
        <end position="440"/>
    </location>
</feature>
<feature type="domain" description="Sushi" evidence="7">
    <location>
        <begin position="89"/>
        <end position="146"/>
    </location>
</feature>
<evidence type="ECO:0000313" key="8">
    <source>
        <dbReference type="EMBL" id="KAK7074282.1"/>
    </source>
</evidence>
<dbReference type="EMBL" id="JAXCGZ010011690">
    <property type="protein sequence ID" value="KAK7074282.1"/>
    <property type="molecule type" value="Genomic_DNA"/>
</dbReference>
<evidence type="ECO:0000313" key="9">
    <source>
        <dbReference type="Proteomes" id="UP001381693"/>
    </source>
</evidence>
<feature type="region of interest" description="Disordered" evidence="6">
    <location>
        <begin position="738"/>
        <end position="765"/>
    </location>
</feature>
<sequence length="890" mass="99998">MKYEGHPDRKTVCQENGTWSHPLPKCLAGCIVPTVENGNLTNDTRPGVQVPHGSTIQVTCDKFYEQSLSLPPATCYNSTWTHYPHCHPARCKRLPERPRHGMVIAPKTAHGMRARYRCKDGYRLQGSATTVCHFGNWTGKTPRCKIIYCPFPGYLTDGRVMLVGNMGMYDYRPYVKKVRNNRQIRYECNKGYYLSEGPPGATCIDGRWSPKQLPKCSPLLHPRVQWLKKRSVTLTDFLEYLNQTKSYLQGTPENETRQDSGPFPVTWQHAETLEIDTDDDNETEDGEETSSNIGEQHRPFPVNWQQSEILENEINDDSDTQAGEKTISNKGKHNGFLPGKWQQGKLSKNGNYEEYVANDVVVASNDIKNDLLDKMVLLSPYPDHTYPSEEPLSYADGTERSVKALYLPTLKSKPFIRHPRSTTTDAHKRRNEWKKVGKKASHCEDPEAGEVSVEVEVLRAGRDLNYTYSSGARVKVKCGEGYGLNIGNKTAKCSRGKWKPTKPECVTLPCLVPQSANGHYEFNNVRVPEKAAIPHAEVIRFWCHGGHTVLGSSILRCWYGNWTVTGRRPVCQPDPCVLPPIENGEYLDDQLPGDAVEHGSVFSYICEEGWLVNLPQITCHLGQLLPEPPSCVTPAQATHIGNILPQPMKLLSYSEGDITLGGDITSLDIIPKEHRSCSPPTKIQGTVIFKNGQPLTGGERRFPDGSEISFNCVSNTMGEKITWKLRCEDGSWVGQKSPSSCRMEENRNGRNGMAEEEKNSNEGNRSCLWKRTQPTLVTFHGDLELTEKVMEFPAGTELVSRCVDIGKYAFVGSIRRRCVNGDWTGESPTCFGLNRDYDYSRKYTAGAYSLKARASMVLFQLGAREPLHLGANISRLYRHIMNLFLIRLGL</sequence>
<organism evidence="8 9">
    <name type="scientific">Halocaridina rubra</name>
    <name type="common">Hawaiian red shrimp</name>
    <dbReference type="NCBI Taxonomy" id="373956"/>
    <lineage>
        <taxon>Eukaryota</taxon>
        <taxon>Metazoa</taxon>
        <taxon>Ecdysozoa</taxon>
        <taxon>Arthropoda</taxon>
        <taxon>Crustacea</taxon>
        <taxon>Multicrustacea</taxon>
        <taxon>Malacostraca</taxon>
        <taxon>Eumalacostraca</taxon>
        <taxon>Eucarida</taxon>
        <taxon>Decapoda</taxon>
        <taxon>Pleocyemata</taxon>
        <taxon>Caridea</taxon>
        <taxon>Atyoidea</taxon>
        <taxon>Atyidae</taxon>
        <taxon>Halocaridina</taxon>
    </lineage>
</organism>
<dbReference type="Proteomes" id="UP001381693">
    <property type="component" value="Unassembled WGS sequence"/>
</dbReference>
<dbReference type="Pfam" id="PF00084">
    <property type="entry name" value="Sushi"/>
    <property type="match status" value="4"/>
</dbReference>
<feature type="compositionally biased region" description="Basic and acidic residues" evidence="6">
    <location>
        <begin position="742"/>
        <end position="760"/>
    </location>
</feature>
<proteinExistence type="predicted"/>
<feature type="disulfide bond" evidence="5">
    <location>
        <begin position="478"/>
        <end position="505"/>
    </location>
</feature>
<evidence type="ECO:0000256" key="5">
    <source>
        <dbReference type="PROSITE-ProRule" id="PRU00302"/>
    </source>
</evidence>
<dbReference type="AlphaFoldDB" id="A0AAN8X0G2"/>
<dbReference type="InterPro" id="IPR035976">
    <property type="entry name" value="Sushi/SCR/CCP_sf"/>
</dbReference>
<dbReference type="CDD" id="cd00033">
    <property type="entry name" value="CCP"/>
    <property type="match status" value="3"/>
</dbReference>
<dbReference type="Gene3D" id="2.10.70.10">
    <property type="entry name" value="Complement Module, domain 1"/>
    <property type="match status" value="6"/>
</dbReference>
<keyword evidence="9" id="KW-1185">Reference proteome</keyword>
<comment type="caution">
    <text evidence="5">Lacks conserved residue(s) required for the propagation of feature annotation.</text>
</comment>
<reference evidence="8 9" key="1">
    <citation type="submission" date="2023-11" db="EMBL/GenBank/DDBJ databases">
        <title>Halocaridina rubra genome assembly.</title>
        <authorList>
            <person name="Smith C."/>
        </authorList>
    </citation>
    <scope>NUCLEOTIDE SEQUENCE [LARGE SCALE GENOMIC DNA]</scope>
    <source>
        <strain evidence="8">EP-1</strain>
        <tissue evidence="8">Whole</tissue>
    </source>
</reference>
<dbReference type="PANTHER" id="PTHR45785:SF2">
    <property type="entry name" value="COMPLEMENT FACTOR H-RELATED"/>
    <property type="match status" value="1"/>
</dbReference>
<feature type="domain" description="Sushi" evidence="7">
    <location>
        <begin position="508"/>
        <end position="573"/>
    </location>
</feature>
<evidence type="ECO:0000256" key="3">
    <source>
        <dbReference type="ARBA" id="ARBA00022729"/>
    </source>
</evidence>
<keyword evidence="3" id="KW-0732">Signal</keyword>
<dbReference type="InterPro" id="IPR000436">
    <property type="entry name" value="Sushi_SCR_CCP_dom"/>
</dbReference>
<evidence type="ECO:0000256" key="4">
    <source>
        <dbReference type="ARBA" id="ARBA00023157"/>
    </source>
</evidence>
<dbReference type="SUPFAM" id="SSF57535">
    <property type="entry name" value="Complement control module/SCR domain"/>
    <property type="match status" value="5"/>
</dbReference>
<dbReference type="InterPro" id="IPR051503">
    <property type="entry name" value="ComplSys_Reg/VirEntry_Med"/>
</dbReference>
<evidence type="ECO:0000256" key="2">
    <source>
        <dbReference type="ARBA" id="ARBA00022659"/>
    </source>
</evidence>
<feature type="domain" description="Sushi" evidence="7">
    <location>
        <begin position="441"/>
        <end position="507"/>
    </location>
</feature>
<protein>
    <recommendedName>
        <fullName evidence="7">Sushi domain-containing protein</fullName>
    </recommendedName>
</protein>
<comment type="subcellular location">
    <subcellularLocation>
        <location evidence="1">Virion</location>
    </subcellularLocation>
</comment>
<evidence type="ECO:0000256" key="6">
    <source>
        <dbReference type="SAM" id="MobiDB-lite"/>
    </source>
</evidence>
<name>A0AAN8X0G2_HALRR</name>
<dbReference type="PROSITE" id="PS50923">
    <property type="entry name" value="SUSHI"/>
    <property type="match status" value="5"/>
</dbReference>
<dbReference type="PANTHER" id="PTHR45785">
    <property type="entry name" value="COMPLEMENT FACTOR H-RELATED"/>
    <property type="match status" value="1"/>
</dbReference>
<feature type="region of interest" description="Disordered" evidence="6">
    <location>
        <begin position="314"/>
        <end position="342"/>
    </location>
</feature>
<feature type="domain" description="Sushi" evidence="7">
    <location>
        <begin position="147"/>
        <end position="218"/>
    </location>
</feature>
<accession>A0AAN8X0G2</accession>
<dbReference type="SMART" id="SM00032">
    <property type="entry name" value="CCP"/>
    <property type="match status" value="8"/>
</dbReference>
<feature type="compositionally biased region" description="Acidic residues" evidence="6">
    <location>
        <begin position="274"/>
        <end position="288"/>
    </location>
</feature>
<keyword evidence="4 5" id="KW-1015">Disulfide bond</keyword>
<feature type="region of interest" description="Disordered" evidence="6">
    <location>
        <begin position="274"/>
        <end position="301"/>
    </location>
</feature>
<feature type="compositionally biased region" description="Polar residues" evidence="6">
    <location>
        <begin position="320"/>
        <end position="329"/>
    </location>
</feature>
<comment type="caution">
    <text evidence="8">The sequence shown here is derived from an EMBL/GenBank/DDBJ whole genome shotgun (WGS) entry which is preliminary data.</text>
</comment>
<feature type="region of interest" description="Disordered" evidence="6">
    <location>
        <begin position="416"/>
        <end position="445"/>
    </location>
</feature>
<feature type="domain" description="Sushi" evidence="7">
    <location>
        <begin position="675"/>
        <end position="743"/>
    </location>
</feature>
<evidence type="ECO:0000256" key="1">
    <source>
        <dbReference type="ARBA" id="ARBA00004328"/>
    </source>
</evidence>